<sequence length="277" mass="27307">MCDVLTLMAVLCAVAAACCFAAGVLAQHRAVRTTVPIGALGWRAMADVVRAPGWLGGVGIGVVGSGLHIVALALAPVAIVQPIGVLGFVLIVVLGWGSVDARTRNAVLAVCAGVGGFVILAAGSQVAQEIPVWQAQLLVGLAVVVALRARGGCTRLSASAAVVSGLGSTVVHVAAGYWGTTAGLLLGAQAMGLLVTGGWLLQRAYAGGPATVAIGTTTIVDPVTAVTVTLLLGTALPSASTLAAQVVLALVAAAGVRALAVPDSHPQTTRDRDAVAA</sequence>
<keyword evidence="1" id="KW-1133">Transmembrane helix</keyword>
<reference evidence="3 4" key="1">
    <citation type="submission" date="2022-06" db="EMBL/GenBank/DDBJ databases">
        <title>Genomic Encyclopedia of Archaeal and Bacterial Type Strains, Phase II (KMG-II): from individual species to whole genera.</title>
        <authorList>
            <person name="Goeker M."/>
        </authorList>
    </citation>
    <scope>NUCLEOTIDE SEQUENCE [LARGE SCALE GENOMIC DNA]</scope>
    <source>
        <strain evidence="3 4">DSM 44255</strain>
    </source>
</reference>
<keyword evidence="4" id="KW-1185">Reference proteome</keyword>
<feature type="transmembrane region" description="Helical" evidence="1">
    <location>
        <begin position="213"/>
        <end position="236"/>
    </location>
</feature>
<feature type="transmembrane region" description="Helical" evidence="1">
    <location>
        <begin position="242"/>
        <end position="260"/>
    </location>
</feature>
<feature type="chain" id="PRO_5046782874" description="Magnesium transporter NIPA" evidence="2">
    <location>
        <begin position="27"/>
        <end position="277"/>
    </location>
</feature>
<name>A0ABT1I5X0_9PSEU</name>
<feature type="transmembrane region" description="Helical" evidence="1">
    <location>
        <begin position="106"/>
        <end position="124"/>
    </location>
</feature>
<gene>
    <name evidence="3" type="ORF">LV75_000512</name>
</gene>
<feature type="signal peptide" evidence="2">
    <location>
        <begin position="1"/>
        <end position="26"/>
    </location>
</feature>
<dbReference type="PANTHER" id="PTHR40761">
    <property type="entry name" value="CONSERVED INTEGRAL MEMBRANE ALANINE VALINE AND LEUCINE RICH PROTEIN-RELATED"/>
    <property type="match status" value="1"/>
</dbReference>
<keyword evidence="1" id="KW-0472">Membrane</keyword>
<keyword evidence="1" id="KW-0812">Transmembrane</keyword>
<evidence type="ECO:0000313" key="4">
    <source>
        <dbReference type="Proteomes" id="UP001205185"/>
    </source>
</evidence>
<feature type="transmembrane region" description="Helical" evidence="1">
    <location>
        <begin position="184"/>
        <end position="201"/>
    </location>
</feature>
<evidence type="ECO:0000313" key="3">
    <source>
        <dbReference type="EMBL" id="MCP2268030.1"/>
    </source>
</evidence>
<dbReference type="PANTHER" id="PTHR40761:SF1">
    <property type="entry name" value="CONSERVED INTEGRAL MEMBRANE ALANINE VALINE AND LEUCINE RICH PROTEIN-RELATED"/>
    <property type="match status" value="1"/>
</dbReference>
<dbReference type="Proteomes" id="UP001205185">
    <property type="component" value="Unassembled WGS sequence"/>
</dbReference>
<proteinExistence type="predicted"/>
<evidence type="ECO:0000256" key="1">
    <source>
        <dbReference type="SAM" id="Phobius"/>
    </source>
</evidence>
<feature type="transmembrane region" description="Helical" evidence="1">
    <location>
        <begin position="130"/>
        <end position="149"/>
    </location>
</feature>
<organism evidence="3 4">
    <name type="scientific">Actinokineospora diospyrosa</name>
    <dbReference type="NCBI Taxonomy" id="103728"/>
    <lineage>
        <taxon>Bacteria</taxon>
        <taxon>Bacillati</taxon>
        <taxon>Actinomycetota</taxon>
        <taxon>Actinomycetes</taxon>
        <taxon>Pseudonocardiales</taxon>
        <taxon>Pseudonocardiaceae</taxon>
        <taxon>Actinokineospora</taxon>
    </lineage>
</organism>
<feature type="transmembrane region" description="Helical" evidence="1">
    <location>
        <begin position="69"/>
        <end position="94"/>
    </location>
</feature>
<protein>
    <recommendedName>
        <fullName evidence="5">Magnesium transporter NIPA</fullName>
    </recommendedName>
</protein>
<feature type="transmembrane region" description="Helical" evidence="1">
    <location>
        <begin position="156"/>
        <end position="178"/>
    </location>
</feature>
<comment type="caution">
    <text evidence="3">The sequence shown here is derived from an EMBL/GenBank/DDBJ whole genome shotgun (WGS) entry which is preliminary data.</text>
</comment>
<evidence type="ECO:0008006" key="5">
    <source>
        <dbReference type="Google" id="ProtNLM"/>
    </source>
</evidence>
<dbReference type="EMBL" id="JAMTCO010000001">
    <property type="protein sequence ID" value="MCP2268030.1"/>
    <property type="molecule type" value="Genomic_DNA"/>
</dbReference>
<keyword evidence="2" id="KW-0732">Signal</keyword>
<accession>A0ABT1I5X0</accession>
<evidence type="ECO:0000256" key="2">
    <source>
        <dbReference type="SAM" id="SignalP"/>
    </source>
</evidence>